<dbReference type="PIRSF" id="PIRSF005962">
    <property type="entry name" value="Pept_M20D_amidohydro"/>
    <property type="match status" value="1"/>
</dbReference>
<dbReference type="GO" id="GO:0019877">
    <property type="term" value="P:diaminopimelate biosynthetic process"/>
    <property type="evidence" value="ECO:0007669"/>
    <property type="project" value="UniProtKB-ARBA"/>
</dbReference>
<dbReference type="InterPro" id="IPR017439">
    <property type="entry name" value="Amidohydrolase"/>
</dbReference>
<evidence type="ECO:0000256" key="2">
    <source>
        <dbReference type="PIRSR" id="PIRSR005962-1"/>
    </source>
</evidence>
<dbReference type="NCBIfam" id="TIGR01891">
    <property type="entry name" value="amidohydrolases"/>
    <property type="match status" value="1"/>
</dbReference>
<dbReference type="GO" id="GO:0047980">
    <property type="term" value="F:hippurate hydrolase activity"/>
    <property type="evidence" value="ECO:0007669"/>
    <property type="project" value="UniProtKB-EC"/>
</dbReference>
<dbReference type="STRING" id="749222.Nitsa_0620"/>
<dbReference type="PANTHER" id="PTHR11014">
    <property type="entry name" value="PEPTIDASE M20 FAMILY MEMBER"/>
    <property type="match status" value="1"/>
</dbReference>
<dbReference type="InterPro" id="IPR011650">
    <property type="entry name" value="Peptidase_M20_dimer"/>
</dbReference>
<dbReference type="FunFam" id="3.30.70.360:FF:000001">
    <property type="entry name" value="N-acetyldiaminopimelate deacetylase"/>
    <property type="match status" value="1"/>
</dbReference>
<evidence type="ECO:0000313" key="4">
    <source>
        <dbReference type="EMBL" id="ADV45888.1"/>
    </source>
</evidence>
<dbReference type="KEGG" id="nsa:Nitsa_0620"/>
<feature type="binding site" evidence="2">
    <location>
        <position position="133"/>
    </location>
    <ligand>
        <name>Mn(2+)</name>
        <dbReference type="ChEBI" id="CHEBI:29035"/>
        <label>2</label>
    </ligand>
</feature>
<dbReference type="OrthoDB" id="9777385at2"/>
<name>E6X1F5_NITSE</name>
<dbReference type="GO" id="GO:0046872">
    <property type="term" value="F:metal ion binding"/>
    <property type="evidence" value="ECO:0007669"/>
    <property type="project" value="UniProtKB-KW"/>
</dbReference>
<dbReference type="GO" id="GO:0050118">
    <property type="term" value="F:N-acetyldiaminopimelate deacetylase activity"/>
    <property type="evidence" value="ECO:0007669"/>
    <property type="project" value="UniProtKB-ARBA"/>
</dbReference>
<comment type="cofactor">
    <cofactor evidence="2">
        <name>Mn(2+)</name>
        <dbReference type="ChEBI" id="CHEBI:29035"/>
    </cofactor>
    <text evidence="2">The Mn(2+) ion enhances activity.</text>
</comment>
<accession>E6X1F5</accession>
<keyword evidence="5" id="KW-1185">Reference proteome</keyword>
<keyword evidence="1 4" id="KW-0378">Hydrolase</keyword>
<feature type="binding site" evidence="2">
    <location>
        <position position="357"/>
    </location>
    <ligand>
        <name>Mn(2+)</name>
        <dbReference type="ChEBI" id="CHEBI:29035"/>
        <label>2</label>
    </ligand>
</feature>
<keyword evidence="2" id="KW-0464">Manganese</keyword>
<evidence type="ECO:0000259" key="3">
    <source>
        <dbReference type="Pfam" id="PF07687"/>
    </source>
</evidence>
<dbReference type="Pfam" id="PF01546">
    <property type="entry name" value="Peptidase_M20"/>
    <property type="match status" value="1"/>
</dbReference>
<dbReference type="AlphaFoldDB" id="E6X1F5"/>
<dbReference type="SUPFAM" id="SSF53187">
    <property type="entry name" value="Zn-dependent exopeptidases"/>
    <property type="match status" value="1"/>
</dbReference>
<dbReference type="eggNOG" id="COG1473">
    <property type="taxonomic scope" value="Bacteria"/>
</dbReference>
<dbReference type="CDD" id="cd05666">
    <property type="entry name" value="M20_Acy1-like"/>
    <property type="match status" value="1"/>
</dbReference>
<evidence type="ECO:0000313" key="5">
    <source>
        <dbReference type="Proteomes" id="UP000008633"/>
    </source>
</evidence>
<reference evidence="4 5" key="1">
    <citation type="journal article" date="2011" name="Stand. Genomic Sci.">
        <title>Complete genome sequence of Nitratifractor salsuginis type strain (E9I37-1).</title>
        <authorList>
            <person name="Anderson I."/>
            <person name="Sikorski J."/>
            <person name="Zeytun A."/>
            <person name="Nolan M."/>
            <person name="Lapidus A."/>
            <person name="Lucas S."/>
            <person name="Hammon N."/>
            <person name="Deshpande S."/>
            <person name="Cheng J.F."/>
            <person name="Tapia R."/>
            <person name="Han C."/>
            <person name="Goodwin L."/>
            <person name="Pitluck S."/>
            <person name="Liolios K."/>
            <person name="Pagani I."/>
            <person name="Ivanova N."/>
            <person name="Huntemann M."/>
            <person name="Mavromatis K."/>
            <person name="Ovchinikova G."/>
            <person name="Pati A."/>
            <person name="Chen A."/>
            <person name="Palaniappan K."/>
            <person name="Land M."/>
            <person name="Hauser L."/>
            <person name="Brambilla E.M."/>
            <person name="Ngatchou-Djao O.D."/>
            <person name="Rohde M."/>
            <person name="Tindall B.J."/>
            <person name="Goker M."/>
            <person name="Detter J.C."/>
            <person name="Woyke T."/>
            <person name="Bristow J."/>
            <person name="Eisen J.A."/>
            <person name="Markowitz V."/>
            <person name="Hugenholtz P."/>
            <person name="Klenk H.P."/>
            <person name="Kyrpides N.C."/>
        </authorList>
    </citation>
    <scope>NUCLEOTIDE SEQUENCE [LARGE SCALE GENOMIC DNA]</scope>
    <source>
        <strain evidence="5">DSM 16511 / JCM 12458 / E9I37-1</strain>
    </source>
</reference>
<dbReference type="Gene3D" id="3.40.630.10">
    <property type="entry name" value="Zn peptidases"/>
    <property type="match status" value="1"/>
</dbReference>
<dbReference type="PANTHER" id="PTHR11014:SF63">
    <property type="entry name" value="METALLOPEPTIDASE, PUTATIVE (AFU_ORTHOLOGUE AFUA_6G09600)-RELATED"/>
    <property type="match status" value="1"/>
</dbReference>
<feature type="binding site" evidence="2">
    <location>
        <position position="100"/>
    </location>
    <ligand>
        <name>Mn(2+)</name>
        <dbReference type="ChEBI" id="CHEBI:29035"/>
        <label>2</label>
    </ligand>
</feature>
<dbReference type="InterPro" id="IPR002933">
    <property type="entry name" value="Peptidase_M20"/>
</dbReference>
<dbReference type="RefSeq" id="WP_013553584.1">
    <property type="nucleotide sequence ID" value="NC_014935.1"/>
</dbReference>
<protein>
    <submittedName>
        <fullName evidence="4">Amidohydrolase</fullName>
        <ecNumber evidence="4">3.5.1.32</ecNumber>
    </submittedName>
</protein>
<dbReference type="SUPFAM" id="SSF55031">
    <property type="entry name" value="Bacterial exopeptidase dimerisation domain"/>
    <property type="match status" value="1"/>
</dbReference>
<sequence>MKRLPLDIDYYKALRHELHRMPELGYKEHRTAERICGELEEYNIPYEKGIGGTGIVAWIDKGKPGSAIGLRADMDALPIEEETGLPYASKEKGVMHACGHDGHVTMLLAAAKLLKESVDFDGRVVLIFQPAEEGGAGAKAMIDDGLFERFPMDRIYGLHTRPSEPFGTFLIKEGPVMTSVDTWEVKIRGRSGHSSQPHRAVNPILVAAHLVQGIKEISATSIDPAKAHVVTVATIESGVAFNVIPDTCRIGGSVRAFDPEVQETVEQRIRELASSMAAGFGAEAEVDYEYRYPPTINTYTRSAYRSAASCVGPERIKSDFPSSMGSEDFSFYLQKVPGAYVWLGSKSDPEAETIPLHSSRYDFNDDLIEIGVCYWVGLVREELGKE</sequence>
<keyword evidence="2" id="KW-0479">Metal-binding</keyword>
<evidence type="ECO:0000256" key="1">
    <source>
        <dbReference type="ARBA" id="ARBA00022801"/>
    </source>
</evidence>
<proteinExistence type="predicted"/>
<reference evidence="5" key="2">
    <citation type="submission" date="2011-01" db="EMBL/GenBank/DDBJ databases">
        <title>The complete genome of Nitratifractor salsuginis DSM 16511.</title>
        <authorList>
            <consortium name="US DOE Joint Genome Institute (JGI-PGF)"/>
            <person name="Lucas S."/>
            <person name="Copeland A."/>
            <person name="Lapidus A."/>
            <person name="Bruce D."/>
            <person name="Goodwin L."/>
            <person name="Pitluck S."/>
            <person name="Kyrpides N."/>
            <person name="Mavromatis K."/>
            <person name="Ivanova N."/>
            <person name="Mikhailova N."/>
            <person name="Zeytun A."/>
            <person name="Detter J.C."/>
            <person name="Tapia R."/>
            <person name="Han C."/>
            <person name="Land M."/>
            <person name="Hauser L."/>
            <person name="Markowitz V."/>
            <person name="Cheng J.-F."/>
            <person name="Hugenholtz P."/>
            <person name="Woyke T."/>
            <person name="Wu D."/>
            <person name="Tindall B."/>
            <person name="Schuetze A."/>
            <person name="Brambilla E."/>
            <person name="Klenk H.-P."/>
            <person name="Eisen J.A."/>
        </authorList>
    </citation>
    <scope>NUCLEOTIDE SEQUENCE [LARGE SCALE GENOMIC DNA]</scope>
    <source>
        <strain evidence="5">DSM 16511 / JCM 12458 / E9I37-1</strain>
    </source>
</reference>
<dbReference type="EMBL" id="CP002452">
    <property type="protein sequence ID" value="ADV45888.1"/>
    <property type="molecule type" value="Genomic_DNA"/>
</dbReference>
<dbReference type="Proteomes" id="UP000008633">
    <property type="component" value="Chromosome"/>
</dbReference>
<feature type="binding site" evidence="2">
    <location>
        <position position="159"/>
    </location>
    <ligand>
        <name>Mn(2+)</name>
        <dbReference type="ChEBI" id="CHEBI:29035"/>
        <label>2</label>
    </ligand>
</feature>
<dbReference type="InterPro" id="IPR036264">
    <property type="entry name" value="Bact_exopeptidase_dim_dom"/>
</dbReference>
<dbReference type="Pfam" id="PF07687">
    <property type="entry name" value="M20_dimer"/>
    <property type="match status" value="1"/>
</dbReference>
<dbReference type="EC" id="3.5.1.32" evidence="4"/>
<dbReference type="HOGENOM" id="CLU_023257_0_1_7"/>
<organism evidence="4 5">
    <name type="scientific">Nitratifractor salsuginis (strain DSM 16511 / JCM 12458 / E9I37-1)</name>
    <dbReference type="NCBI Taxonomy" id="749222"/>
    <lineage>
        <taxon>Bacteria</taxon>
        <taxon>Pseudomonadati</taxon>
        <taxon>Campylobacterota</taxon>
        <taxon>Epsilonproteobacteria</taxon>
        <taxon>Campylobacterales</taxon>
        <taxon>Sulfurovaceae</taxon>
        <taxon>Nitratifractor</taxon>
    </lineage>
</organism>
<feature type="binding site" evidence="2">
    <location>
        <position position="98"/>
    </location>
    <ligand>
        <name>Mn(2+)</name>
        <dbReference type="ChEBI" id="CHEBI:29035"/>
        <label>2</label>
    </ligand>
</feature>
<feature type="domain" description="Peptidase M20 dimerisation" evidence="3">
    <location>
        <begin position="182"/>
        <end position="275"/>
    </location>
</feature>
<dbReference type="Gene3D" id="3.30.70.360">
    <property type="match status" value="1"/>
</dbReference>
<gene>
    <name evidence="4" type="ordered locus">Nitsa_0620</name>
</gene>